<comment type="caution">
    <text evidence="1">The sequence shown here is derived from an EMBL/GenBank/DDBJ whole genome shotgun (WGS) entry which is preliminary data.</text>
</comment>
<dbReference type="AlphaFoldDB" id="A0A6A4TG33"/>
<accession>A0A6A4TG33</accession>
<dbReference type="Proteomes" id="UP000438429">
    <property type="component" value="Unassembled WGS sequence"/>
</dbReference>
<sequence>MSVPVSHRSIGTHTAAMPRPETLTGREVLDALITCVSHFILFIMTRRSVDSEHEGNCGRLRGLHIEEDEKEEEESFDFLPQFTSLSDLFRDLRHKITAPSGQTKVPKPTVHYTSFQ</sequence>
<evidence type="ECO:0000313" key="2">
    <source>
        <dbReference type="Proteomes" id="UP000438429"/>
    </source>
</evidence>
<organism evidence="1 2">
    <name type="scientific">Scophthalmus maximus</name>
    <name type="common">Turbot</name>
    <name type="synonym">Psetta maxima</name>
    <dbReference type="NCBI Taxonomy" id="52904"/>
    <lineage>
        <taxon>Eukaryota</taxon>
        <taxon>Metazoa</taxon>
        <taxon>Chordata</taxon>
        <taxon>Craniata</taxon>
        <taxon>Vertebrata</taxon>
        <taxon>Euteleostomi</taxon>
        <taxon>Actinopterygii</taxon>
        <taxon>Neopterygii</taxon>
        <taxon>Teleostei</taxon>
        <taxon>Neoteleostei</taxon>
        <taxon>Acanthomorphata</taxon>
        <taxon>Carangaria</taxon>
        <taxon>Pleuronectiformes</taxon>
        <taxon>Pleuronectoidei</taxon>
        <taxon>Scophthalmidae</taxon>
        <taxon>Scophthalmus</taxon>
    </lineage>
</organism>
<protein>
    <submittedName>
        <fullName evidence="1">Uncharacterized protein</fullName>
    </submittedName>
</protein>
<gene>
    <name evidence="1" type="ORF">F2P81_004057</name>
</gene>
<proteinExistence type="predicted"/>
<reference evidence="1 2" key="1">
    <citation type="submission" date="2019-06" db="EMBL/GenBank/DDBJ databases">
        <title>Draft genomes of female and male turbot (Scophthalmus maximus).</title>
        <authorList>
            <person name="Xu H."/>
            <person name="Xu X.-W."/>
            <person name="Shao C."/>
            <person name="Chen S."/>
        </authorList>
    </citation>
    <scope>NUCLEOTIDE SEQUENCE [LARGE SCALE GENOMIC DNA]</scope>
    <source>
        <strain evidence="1">Ysfricsl-2016a</strain>
        <tissue evidence="1">Blood</tissue>
    </source>
</reference>
<dbReference type="EMBL" id="VEVO01000004">
    <property type="protein sequence ID" value="KAF0042720.1"/>
    <property type="molecule type" value="Genomic_DNA"/>
</dbReference>
<name>A0A6A4TG33_SCOMX</name>
<evidence type="ECO:0000313" key="1">
    <source>
        <dbReference type="EMBL" id="KAF0042720.1"/>
    </source>
</evidence>